<dbReference type="InterPro" id="IPR023054">
    <property type="entry name" value="Sporulation_regulator_WhiA_C"/>
</dbReference>
<reference evidence="8" key="1">
    <citation type="submission" date="2024-03" db="EMBL/GenBank/DDBJ databases">
        <authorList>
            <person name="Plomp N."/>
            <person name="Harmsen H.J."/>
        </authorList>
    </citation>
    <scope>NUCLEOTIDE SEQUENCE</scope>
    <source>
        <strain evidence="8">HTF-128</strain>
    </source>
</reference>
<dbReference type="EMBL" id="JBBFGL010000002">
    <property type="protein sequence ID" value="MEJ5195145.1"/>
    <property type="molecule type" value="Genomic_DNA"/>
</dbReference>
<dbReference type="InterPro" id="IPR039518">
    <property type="entry name" value="WhiA_LAGLIDADG_dom"/>
</dbReference>
<proteinExistence type="inferred from homology"/>
<dbReference type="InterPro" id="IPR027434">
    <property type="entry name" value="Homing_endonucl"/>
</dbReference>
<dbReference type="InterPro" id="IPR003802">
    <property type="entry name" value="Sporulation_regulator_WhiA"/>
</dbReference>
<evidence type="ECO:0000259" key="7">
    <source>
        <dbReference type="Pfam" id="PF14527"/>
    </source>
</evidence>
<dbReference type="PANTHER" id="PTHR37307">
    <property type="entry name" value="CELL DIVISION PROTEIN WHIA-RELATED"/>
    <property type="match status" value="1"/>
</dbReference>
<organism evidence="8 9">
    <name type="scientific">Faecalibacterium wellingii</name>
    <dbReference type="NCBI Taxonomy" id="2929491"/>
    <lineage>
        <taxon>Bacteria</taxon>
        <taxon>Bacillati</taxon>
        <taxon>Bacillota</taxon>
        <taxon>Clostridia</taxon>
        <taxon>Eubacteriales</taxon>
        <taxon>Oscillospiraceae</taxon>
        <taxon>Faecalibacterium</taxon>
    </lineage>
</organism>
<evidence type="ECO:0000256" key="1">
    <source>
        <dbReference type="ARBA" id="ARBA00022618"/>
    </source>
</evidence>
<feature type="domain" description="WhiA LAGLIDADG-like" evidence="7">
    <location>
        <begin position="119"/>
        <end position="210"/>
    </location>
</feature>
<dbReference type="PANTHER" id="PTHR37307:SF1">
    <property type="entry name" value="CELL DIVISION PROTEIN WHIA-RELATED"/>
    <property type="match status" value="1"/>
</dbReference>
<dbReference type="Pfam" id="PF02650">
    <property type="entry name" value="HTH_WhiA"/>
    <property type="match status" value="1"/>
</dbReference>
<comment type="caution">
    <text evidence="8">The sequence shown here is derived from an EMBL/GenBank/DDBJ whole genome shotgun (WGS) entry which is preliminary data.</text>
</comment>
<sequence>MSSFASRAREEIAARSIQKDCCVRAAAYGIACFAKYFDARGLVVQTEQQETVQAAQQLFARCGVQGEILQKQRPSGVLYEFNIRAPEQVARMHELFGTTGSETSLQIDPCLIRCQTCVSAYIGAAFLCSGTVIDPQKEYNLEFLTSRTNLARDFEALLAEHEFAPHRTRRNGVNLIYVKTGANVERLLSFMGAVNAAEEMHAQKAFKQVRNQTNRQTNCDTANLGKTARANAQTLKAIRFLEEQDALSTLPEVLQQAAAKRMQYPDLSLTALCGCFEPAVSKSGLSHRMKKLEALAENLRKNLEQEAQRERDQ</sequence>
<keyword evidence="5" id="KW-0175">Coiled coil</keyword>
<keyword evidence="2 4" id="KW-0238">DNA-binding</keyword>
<evidence type="ECO:0000256" key="4">
    <source>
        <dbReference type="HAMAP-Rule" id="MF_01420"/>
    </source>
</evidence>
<keyword evidence="3 4" id="KW-0131">Cell cycle</keyword>
<evidence type="ECO:0000256" key="3">
    <source>
        <dbReference type="ARBA" id="ARBA00023306"/>
    </source>
</evidence>
<keyword evidence="1 4" id="KW-0132">Cell division</keyword>
<dbReference type="AlphaFoldDB" id="A0AB35Y4C4"/>
<dbReference type="GO" id="GO:0003677">
    <property type="term" value="F:DNA binding"/>
    <property type="evidence" value="ECO:0007669"/>
    <property type="project" value="UniProtKB-UniRule"/>
</dbReference>
<dbReference type="GO" id="GO:0051301">
    <property type="term" value="P:cell division"/>
    <property type="evidence" value="ECO:0007669"/>
    <property type="project" value="UniProtKB-UniRule"/>
</dbReference>
<comment type="similarity">
    <text evidence="4">Belongs to the WhiA family.</text>
</comment>
<feature type="coiled-coil region" evidence="5">
    <location>
        <begin position="282"/>
        <end position="313"/>
    </location>
</feature>
<name>A0AB35Y4C4_9FIRM</name>
<evidence type="ECO:0000259" key="6">
    <source>
        <dbReference type="Pfam" id="PF02650"/>
    </source>
</evidence>
<dbReference type="Proteomes" id="UP001373196">
    <property type="component" value="Unassembled WGS sequence"/>
</dbReference>
<evidence type="ECO:0000256" key="5">
    <source>
        <dbReference type="SAM" id="Coils"/>
    </source>
</evidence>
<dbReference type="NCBIfam" id="TIGR00647">
    <property type="entry name" value="DNA_bind_WhiA"/>
    <property type="match status" value="1"/>
</dbReference>
<feature type="domain" description="Sporulation regulator WhiA C-terminal" evidence="6">
    <location>
        <begin position="214"/>
        <end position="296"/>
    </location>
</feature>
<dbReference type="Gene3D" id="3.10.28.10">
    <property type="entry name" value="Homing endonucleases"/>
    <property type="match status" value="1"/>
</dbReference>
<dbReference type="RefSeq" id="WP_339394837.1">
    <property type="nucleotide sequence ID" value="NZ_JBBFGL010000002.1"/>
</dbReference>
<evidence type="ECO:0000313" key="9">
    <source>
        <dbReference type="Proteomes" id="UP001373196"/>
    </source>
</evidence>
<dbReference type="Pfam" id="PF14527">
    <property type="entry name" value="LAGLIDADG_WhiA"/>
    <property type="match status" value="1"/>
</dbReference>
<comment type="function">
    <text evidence="4">Involved in cell division and chromosome segregation.</text>
</comment>
<dbReference type="GO" id="GO:0043937">
    <property type="term" value="P:regulation of sporulation"/>
    <property type="evidence" value="ECO:0007669"/>
    <property type="project" value="InterPro"/>
</dbReference>
<evidence type="ECO:0000313" key="8">
    <source>
        <dbReference type="EMBL" id="MEJ5195145.1"/>
    </source>
</evidence>
<dbReference type="HAMAP" id="MF_01420">
    <property type="entry name" value="HTH_type_WhiA"/>
    <property type="match status" value="1"/>
</dbReference>
<gene>
    <name evidence="4 8" type="primary">whiA</name>
    <name evidence="8" type="ORF">WF834_02965</name>
</gene>
<protein>
    <recommendedName>
        <fullName evidence="4">Probable cell division protein WhiA</fullName>
    </recommendedName>
</protein>
<accession>A0AB35Y4C4</accession>
<evidence type="ECO:0000256" key="2">
    <source>
        <dbReference type="ARBA" id="ARBA00023125"/>
    </source>
</evidence>